<gene>
    <name evidence="1" type="ORF">C7443_11344</name>
</gene>
<dbReference type="Pfam" id="PF11697">
    <property type="entry name" value="DUF3293"/>
    <property type="match status" value="1"/>
</dbReference>
<keyword evidence="2" id="KW-1185">Reference proteome</keyword>
<organism evidence="1 2">
    <name type="scientific">Plasticicumulans acidivorans</name>
    <dbReference type="NCBI Taxonomy" id="886464"/>
    <lineage>
        <taxon>Bacteria</taxon>
        <taxon>Pseudomonadati</taxon>
        <taxon>Pseudomonadota</taxon>
        <taxon>Gammaproteobacteria</taxon>
        <taxon>Candidatus Competibacteraceae</taxon>
        <taxon>Plasticicumulans</taxon>
    </lineage>
</organism>
<protein>
    <submittedName>
        <fullName evidence="1">Uncharacterized protein DUF3293</fullName>
    </submittedName>
</protein>
<evidence type="ECO:0000313" key="2">
    <source>
        <dbReference type="Proteomes" id="UP000246569"/>
    </source>
</evidence>
<evidence type="ECO:0000313" key="1">
    <source>
        <dbReference type="EMBL" id="PWV58863.1"/>
    </source>
</evidence>
<dbReference type="Proteomes" id="UP000246569">
    <property type="component" value="Unassembled WGS sequence"/>
</dbReference>
<sequence length="146" mass="16137">MPLPADLLRAYLATTYAAATPIGRIELRIGRRHPRFDRWLRAHGQREWVFISACNPGSHRLADAANRARQRRLTRALHALGLHPLAGAGEPDPRTDAHWSAEPSFLVPGLKLPTAARLAAHFGQLAIVCGRLGKPARLQLLRATRI</sequence>
<dbReference type="AlphaFoldDB" id="A0A317MQG1"/>
<accession>A0A317MQG1</accession>
<name>A0A317MQG1_9GAMM</name>
<proteinExistence type="predicted"/>
<dbReference type="EMBL" id="QGTJ01000013">
    <property type="protein sequence ID" value="PWV58863.1"/>
    <property type="molecule type" value="Genomic_DNA"/>
</dbReference>
<comment type="caution">
    <text evidence="1">The sequence shown here is derived from an EMBL/GenBank/DDBJ whole genome shotgun (WGS) entry which is preliminary data.</text>
</comment>
<reference evidence="1 2" key="1">
    <citation type="submission" date="2018-05" db="EMBL/GenBank/DDBJ databases">
        <title>Genomic Encyclopedia of Type Strains, Phase IV (KMG-IV): sequencing the most valuable type-strain genomes for metagenomic binning, comparative biology and taxonomic classification.</title>
        <authorList>
            <person name="Goeker M."/>
        </authorList>
    </citation>
    <scope>NUCLEOTIDE SEQUENCE [LARGE SCALE GENOMIC DNA]</scope>
    <source>
        <strain evidence="1 2">DSM 23606</strain>
    </source>
</reference>
<dbReference type="RefSeq" id="WP_170123677.1">
    <property type="nucleotide sequence ID" value="NZ_QGTJ01000013.1"/>
</dbReference>
<dbReference type="InterPro" id="IPR021710">
    <property type="entry name" value="DUF3293"/>
</dbReference>